<protein>
    <submittedName>
        <fullName evidence="1">Uncharacterized protein</fullName>
    </submittedName>
</protein>
<name>A0A6J7WKA6_9CAUD</name>
<reference evidence="1" key="1">
    <citation type="submission" date="2020-05" db="EMBL/GenBank/DDBJ databases">
        <authorList>
            <person name="Chiriac C."/>
            <person name="Salcher M."/>
            <person name="Ghai R."/>
            <person name="Kavagutti S V."/>
        </authorList>
    </citation>
    <scope>NUCLEOTIDE SEQUENCE</scope>
</reference>
<dbReference type="EMBL" id="LR798226">
    <property type="protein sequence ID" value="CAB5207269.1"/>
    <property type="molecule type" value="Genomic_DNA"/>
</dbReference>
<gene>
    <name evidence="1" type="ORF">UFOVP183_56</name>
</gene>
<sequence length="49" mass="5921">MKEIVDGFQKWFKLFCYVACVWWFLDFVKSLPEPLAKRAMDKALTYLPF</sequence>
<evidence type="ECO:0000313" key="1">
    <source>
        <dbReference type="EMBL" id="CAB5207269.1"/>
    </source>
</evidence>
<accession>A0A6J7WKA6</accession>
<proteinExistence type="predicted"/>
<organism evidence="1">
    <name type="scientific">uncultured Caudovirales phage</name>
    <dbReference type="NCBI Taxonomy" id="2100421"/>
    <lineage>
        <taxon>Viruses</taxon>
        <taxon>Duplodnaviria</taxon>
        <taxon>Heunggongvirae</taxon>
        <taxon>Uroviricota</taxon>
        <taxon>Caudoviricetes</taxon>
        <taxon>Peduoviridae</taxon>
        <taxon>Maltschvirus</taxon>
        <taxon>Maltschvirus maltsch</taxon>
    </lineage>
</organism>